<gene>
    <name evidence="9" type="ORF">CANVERA_P1565</name>
</gene>
<dbReference type="SUPFAM" id="SSF56112">
    <property type="entry name" value="Protein kinase-like (PK-like)"/>
    <property type="match status" value="1"/>
</dbReference>
<evidence type="ECO:0000313" key="10">
    <source>
        <dbReference type="Proteomes" id="UP001152885"/>
    </source>
</evidence>
<keyword evidence="5" id="KW-0418">Kinase</keyword>
<reference evidence="9" key="1">
    <citation type="submission" date="2022-12" db="EMBL/GenBank/DDBJ databases">
        <authorList>
            <person name="Brejova B."/>
        </authorList>
    </citation>
    <scope>NUCLEOTIDE SEQUENCE</scope>
</reference>
<evidence type="ECO:0000256" key="5">
    <source>
        <dbReference type="ARBA" id="ARBA00022777"/>
    </source>
</evidence>
<dbReference type="EMBL" id="CANTUO010000001">
    <property type="protein sequence ID" value="CAI5757048.1"/>
    <property type="molecule type" value="Genomic_DNA"/>
</dbReference>
<evidence type="ECO:0000259" key="8">
    <source>
        <dbReference type="PROSITE" id="PS50011"/>
    </source>
</evidence>
<feature type="domain" description="Protein kinase" evidence="8">
    <location>
        <begin position="1"/>
        <end position="366"/>
    </location>
</feature>
<dbReference type="Proteomes" id="UP001152885">
    <property type="component" value="Unassembled WGS sequence"/>
</dbReference>
<feature type="compositionally biased region" description="Polar residues" evidence="7">
    <location>
        <begin position="104"/>
        <end position="115"/>
    </location>
</feature>
<feature type="compositionally biased region" description="Basic and acidic residues" evidence="7">
    <location>
        <begin position="1"/>
        <end position="11"/>
    </location>
</feature>
<sequence>MSEQSTSKEDYQFSFMKETSSSMQKKQINPFNNGNLNSIPKLPSSSTTKKRLNYSRQLSSRRRILSNSNSIPPSKLTTNFNTEPRRILSNSSVKSNTSSFSISPSKRITSLNLDPSPSKHKTNMTQPHSNVFDRLCNEPSPSKHKRNITQPITNPNINYDSRHPESSPSKPKRNITQPSVGVFDRLYSKPTNINLPSPTKKDTRKIENVAPEIMIGAPYSEKIDIWSLGCVLAELYMGYPLLSGKNELEQLGLIMEIFGMPNSSMIVKMRMKLTQEVKKNIEMNEKQTKKTLLYKIFDMNGKLNISLLNYYYNQSSNNVKKQFKCNSKNLDIVMGCNDTEFIKFLKKCFIWDPAQRYNVDQLIDVL</sequence>
<feature type="compositionally biased region" description="Polar residues" evidence="7">
    <location>
        <begin position="17"/>
        <end position="47"/>
    </location>
</feature>
<feature type="compositionally biased region" description="Polar residues" evidence="7">
    <location>
        <begin position="166"/>
        <end position="179"/>
    </location>
</feature>
<evidence type="ECO:0000256" key="1">
    <source>
        <dbReference type="ARBA" id="ARBA00008867"/>
    </source>
</evidence>
<dbReference type="GO" id="GO:0005524">
    <property type="term" value="F:ATP binding"/>
    <property type="evidence" value="ECO:0007669"/>
    <property type="project" value="UniProtKB-KW"/>
</dbReference>
<dbReference type="PANTHER" id="PTHR24058:SF22">
    <property type="entry name" value="DUAL SPECIFICITY TYROSINE-PHOSPHORYLATION-REGULATED KINASE 4"/>
    <property type="match status" value="1"/>
</dbReference>
<dbReference type="InterPro" id="IPR000719">
    <property type="entry name" value="Prot_kinase_dom"/>
</dbReference>
<dbReference type="GO" id="GO:0004674">
    <property type="term" value="F:protein serine/threonine kinase activity"/>
    <property type="evidence" value="ECO:0007669"/>
    <property type="project" value="UniProtKB-KW"/>
</dbReference>
<dbReference type="GO" id="GO:0005856">
    <property type="term" value="C:cytoskeleton"/>
    <property type="evidence" value="ECO:0007669"/>
    <property type="project" value="TreeGrafter"/>
</dbReference>
<dbReference type="Gene3D" id="1.10.510.10">
    <property type="entry name" value="Transferase(Phosphotransferase) domain 1"/>
    <property type="match status" value="1"/>
</dbReference>
<evidence type="ECO:0000256" key="2">
    <source>
        <dbReference type="ARBA" id="ARBA00022527"/>
    </source>
</evidence>
<name>A0A9W4TWM6_9ASCO</name>
<accession>A0A9W4TWM6</accession>
<comment type="caution">
    <text evidence="9">The sequence shown here is derived from an EMBL/GenBank/DDBJ whole genome shotgun (WGS) entry which is preliminary data.</text>
</comment>
<keyword evidence="6" id="KW-0067">ATP-binding</keyword>
<evidence type="ECO:0000256" key="4">
    <source>
        <dbReference type="ARBA" id="ARBA00022741"/>
    </source>
</evidence>
<evidence type="ECO:0000256" key="7">
    <source>
        <dbReference type="SAM" id="MobiDB-lite"/>
    </source>
</evidence>
<evidence type="ECO:0000256" key="6">
    <source>
        <dbReference type="ARBA" id="ARBA00022840"/>
    </source>
</evidence>
<evidence type="ECO:0000313" key="9">
    <source>
        <dbReference type="EMBL" id="CAI5757048.1"/>
    </source>
</evidence>
<keyword evidence="4" id="KW-0547">Nucleotide-binding</keyword>
<keyword evidence="3" id="KW-0808">Transferase</keyword>
<feature type="region of interest" description="Disordered" evidence="7">
    <location>
        <begin position="1"/>
        <end position="181"/>
    </location>
</feature>
<organism evidence="9 10">
    <name type="scientific">Candida verbasci</name>
    <dbReference type="NCBI Taxonomy" id="1227364"/>
    <lineage>
        <taxon>Eukaryota</taxon>
        <taxon>Fungi</taxon>
        <taxon>Dikarya</taxon>
        <taxon>Ascomycota</taxon>
        <taxon>Saccharomycotina</taxon>
        <taxon>Pichiomycetes</taxon>
        <taxon>Debaryomycetaceae</taxon>
        <taxon>Candida/Lodderomyces clade</taxon>
        <taxon>Candida</taxon>
    </lineage>
</organism>
<dbReference type="GO" id="GO:0005737">
    <property type="term" value="C:cytoplasm"/>
    <property type="evidence" value="ECO:0007669"/>
    <property type="project" value="TreeGrafter"/>
</dbReference>
<keyword evidence="10" id="KW-1185">Reference proteome</keyword>
<dbReference type="Pfam" id="PF00069">
    <property type="entry name" value="Pkinase"/>
    <property type="match status" value="1"/>
</dbReference>
<feature type="compositionally biased region" description="Basic residues" evidence="7">
    <location>
        <begin position="48"/>
        <end position="64"/>
    </location>
</feature>
<keyword evidence="2" id="KW-0723">Serine/threonine-protein kinase</keyword>
<dbReference type="PROSITE" id="PS50011">
    <property type="entry name" value="PROTEIN_KINASE_DOM"/>
    <property type="match status" value="1"/>
</dbReference>
<dbReference type="OrthoDB" id="9332038at2759"/>
<feature type="compositionally biased region" description="Low complexity" evidence="7">
    <location>
        <begin position="89"/>
        <end position="103"/>
    </location>
</feature>
<proteinExistence type="inferred from homology"/>
<dbReference type="PANTHER" id="PTHR24058">
    <property type="entry name" value="DUAL SPECIFICITY PROTEIN KINASE"/>
    <property type="match status" value="1"/>
</dbReference>
<dbReference type="AlphaFoldDB" id="A0A9W4TWM6"/>
<protein>
    <recommendedName>
        <fullName evidence="8">Protein kinase domain-containing protein</fullName>
    </recommendedName>
</protein>
<feature type="compositionally biased region" description="Low complexity" evidence="7">
    <location>
        <begin position="148"/>
        <end position="158"/>
    </location>
</feature>
<dbReference type="InterPro" id="IPR050494">
    <property type="entry name" value="Ser_Thr_dual-spec_kinase"/>
</dbReference>
<comment type="similarity">
    <text evidence="1">Belongs to the protein kinase superfamily. CMGC Ser/Thr protein kinase family. MNB/DYRK subfamily.</text>
</comment>
<dbReference type="InterPro" id="IPR011009">
    <property type="entry name" value="Kinase-like_dom_sf"/>
</dbReference>
<evidence type="ECO:0000256" key="3">
    <source>
        <dbReference type="ARBA" id="ARBA00022679"/>
    </source>
</evidence>